<name>A0AAN6GHH3_9BASI</name>
<sequence>MNKTSRSPHVRGGHTMPPPFSDCSKQSNHRLHHHGDKSRVASAAPSSSLLNHYHSAVAVAERHTLLFRRYHLSSPISNTTVAQDLLLSL</sequence>
<gene>
    <name evidence="2" type="ORF">OC842_000183</name>
</gene>
<feature type="compositionally biased region" description="Basic residues" evidence="1">
    <location>
        <begin position="27"/>
        <end position="36"/>
    </location>
</feature>
<dbReference type="AlphaFoldDB" id="A0AAN6GHH3"/>
<evidence type="ECO:0000256" key="1">
    <source>
        <dbReference type="SAM" id="MobiDB-lite"/>
    </source>
</evidence>
<feature type="region of interest" description="Disordered" evidence="1">
    <location>
        <begin position="1"/>
        <end position="46"/>
    </location>
</feature>
<accession>A0AAN6GHH3</accession>
<dbReference type="Proteomes" id="UP001176521">
    <property type="component" value="Unassembled WGS sequence"/>
</dbReference>
<dbReference type="EMBL" id="JAPDMQ010000004">
    <property type="protein sequence ID" value="KAK0541094.1"/>
    <property type="molecule type" value="Genomic_DNA"/>
</dbReference>
<feature type="compositionally biased region" description="Basic residues" evidence="1">
    <location>
        <begin position="1"/>
        <end position="12"/>
    </location>
</feature>
<protein>
    <submittedName>
        <fullName evidence="2">Uncharacterized protein</fullName>
    </submittedName>
</protein>
<evidence type="ECO:0000313" key="2">
    <source>
        <dbReference type="EMBL" id="KAK0541094.1"/>
    </source>
</evidence>
<reference evidence="2" key="1">
    <citation type="journal article" date="2023" name="PhytoFront">
        <title>Draft Genome Resources of Seven Strains of Tilletia horrida, Causal Agent of Kernel Smut of Rice.</title>
        <authorList>
            <person name="Khanal S."/>
            <person name="Antony Babu S."/>
            <person name="Zhou X.G."/>
        </authorList>
    </citation>
    <scope>NUCLEOTIDE SEQUENCE</scope>
    <source>
        <strain evidence="2">TX3</strain>
    </source>
</reference>
<evidence type="ECO:0000313" key="3">
    <source>
        <dbReference type="Proteomes" id="UP001176521"/>
    </source>
</evidence>
<proteinExistence type="predicted"/>
<organism evidence="2 3">
    <name type="scientific">Tilletia horrida</name>
    <dbReference type="NCBI Taxonomy" id="155126"/>
    <lineage>
        <taxon>Eukaryota</taxon>
        <taxon>Fungi</taxon>
        <taxon>Dikarya</taxon>
        <taxon>Basidiomycota</taxon>
        <taxon>Ustilaginomycotina</taxon>
        <taxon>Exobasidiomycetes</taxon>
        <taxon>Tilletiales</taxon>
        <taxon>Tilletiaceae</taxon>
        <taxon>Tilletia</taxon>
    </lineage>
</organism>
<comment type="caution">
    <text evidence="2">The sequence shown here is derived from an EMBL/GenBank/DDBJ whole genome shotgun (WGS) entry which is preliminary data.</text>
</comment>
<keyword evidence="3" id="KW-1185">Reference proteome</keyword>